<evidence type="ECO:0000313" key="6">
    <source>
        <dbReference type="EMBL" id="CAC27086.1"/>
    </source>
</evidence>
<gene>
    <name evidence="6" type="primary">rpl40</name>
</gene>
<dbReference type="GO" id="GO:1990904">
    <property type="term" value="C:ribonucleoprotein complex"/>
    <property type="evidence" value="ECO:0007669"/>
    <property type="project" value="UniProtKB-KW"/>
</dbReference>
<keyword evidence="4" id="KW-0687">Ribonucleoprotein</keyword>
<sequence>MKFIDYYRLRGGALDSVSMNIARKKLCEKLVCRKCYARMHIKAHNCRKKKCGHSNKLRLKKKIK</sequence>
<keyword evidence="2" id="KW-0963">Cytoplasm</keyword>
<name>Q9AVY5_GUITH</name>
<keyword evidence="3" id="KW-0689">Ribosomal protein</keyword>
<dbReference type="SUPFAM" id="SSF57829">
    <property type="entry name" value="Zn-binding ribosomal proteins"/>
    <property type="match status" value="1"/>
</dbReference>
<dbReference type="RefSeq" id="XP_001713302.1">
    <property type="nucleotide sequence ID" value="XM_001713250.1"/>
</dbReference>
<dbReference type="EMBL" id="AJ010592">
    <property type="protein sequence ID" value="CAC27086.1"/>
    <property type="molecule type" value="Genomic_DNA"/>
</dbReference>
<evidence type="ECO:0000256" key="3">
    <source>
        <dbReference type="ARBA" id="ARBA00022980"/>
    </source>
</evidence>
<evidence type="ECO:0000256" key="1">
    <source>
        <dbReference type="ARBA" id="ARBA00004496"/>
    </source>
</evidence>
<dbReference type="GO" id="GO:0005840">
    <property type="term" value="C:ribosome"/>
    <property type="evidence" value="ECO:0007669"/>
    <property type="project" value="UniProtKB-KW"/>
</dbReference>
<dbReference type="Gene3D" id="4.10.1060.50">
    <property type="match status" value="1"/>
</dbReference>
<evidence type="ECO:0000256" key="2">
    <source>
        <dbReference type="ARBA" id="ARBA00022490"/>
    </source>
</evidence>
<dbReference type="AlphaFoldDB" id="Q9AVY5"/>
<dbReference type="GeneID" id="857502"/>
<evidence type="ECO:0000259" key="5">
    <source>
        <dbReference type="SMART" id="SM01377"/>
    </source>
</evidence>
<accession>Q9AVY5</accession>
<dbReference type="GO" id="GO:0003735">
    <property type="term" value="F:structural constituent of ribosome"/>
    <property type="evidence" value="ECO:0007669"/>
    <property type="project" value="InterPro"/>
</dbReference>
<organism evidence="6 7">
    <name type="scientific">Guillardia theta</name>
    <name type="common">Cryptophyte</name>
    <name type="synonym">Cryptomonas phi</name>
    <dbReference type="NCBI Taxonomy" id="55529"/>
    <lineage>
        <taxon>Eukaryota</taxon>
        <taxon>Cryptophyceae</taxon>
        <taxon>Pyrenomonadales</taxon>
        <taxon>Geminigeraceae</taxon>
        <taxon>Guillardia</taxon>
    </lineage>
</organism>
<feature type="domain" description="Large ribosomal subunit protein eL40" evidence="5">
    <location>
        <begin position="13"/>
        <end position="64"/>
    </location>
</feature>
<comment type="subcellular location">
    <subcellularLocation>
        <location evidence="1">Cytoplasm</location>
    </subcellularLocation>
</comment>
<evidence type="ECO:0000256" key="4">
    <source>
        <dbReference type="ARBA" id="ARBA00023274"/>
    </source>
</evidence>
<dbReference type="GO" id="GO:0000428">
    <property type="term" value="C:DNA-directed RNA polymerase complex"/>
    <property type="evidence" value="ECO:0007669"/>
    <property type="project" value="UniProtKB-KW"/>
</dbReference>
<dbReference type="GO" id="GO:0005737">
    <property type="term" value="C:cytoplasm"/>
    <property type="evidence" value="ECO:0007669"/>
    <property type="project" value="UniProtKB-SubCell"/>
</dbReference>
<dbReference type="SMART" id="SM01377">
    <property type="entry name" value="Ribosomal_L40e"/>
    <property type="match status" value="1"/>
</dbReference>
<dbReference type="Pfam" id="PF01020">
    <property type="entry name" value="Ribosomal_L40e"/>
    <property type="match status" value="1"/>
</dbReference>
<protein>
    <submittedName>
        <fullName evidence="6">Ubiquitin</fullName>
    </submittedName>
</protein>
<dbReference type="PIR" id="D90114">
    <property type="entry name" value="D90114"/>
</dbReference>
<evidence type="ECO:0000313" key="7">
    <source>
        <dbReference type="Proteomes" id="UP000242167"/>
    </source>
</evidence>
<dbReference type="GO" id="GO:0006412">
    <property type="term" value="P:translation"/>
    <property type="evidence" value="ECO:0007669"/>
    <property type="project" value="InterPro"/>
</dbReference>
<reference evidence="6 7" key="1">
    <citation type="journal article" date="2001" name="Nature">
        <title>The highly reduced genome of an enslaved algal nucleus.</title>
        <authorList>
            <person name="Douglas S."/>
            <person name="Zauner S."/>
            <person name="Fraunholz M."/>
            <person name="Beaton M."/>
            <person name="Penny S."/>
            <person name="Deng L."/>
            <person name="Wu X."/>
            <person name="Reith M."/>
            <person name="Cavalier-Smith T."/>
            <person name="Maier U."/>
        </authorList>
    </citation>
    <scope>NUCLEOTIDE SEQUENCE [LARGE SCALE GENOMIC DNA]</scope>
</reference>
<proteinExistence type="predicted"/>
<dbReference type="Proteomes" id="UP000242167">
    <property type="component" value="Nucleomorph 2"/>
</dbReference>
<dbReference type="FunFam" id="4.10.1060.50:FF:000001">
    <property type="entry name" value="ubiquitin-60S ribosomal protein L40"/>
    <property type="match status" value="1"/>
</dbReference>
<dbReference type="InterPro" id="IPR001975">
    <property type="entry name" value="Ribosomal_eL40_dom"/>
</dbReference>
<dbReference type="InterPro" id="IPR038587">
    <property type="entry name" value="Ribosomal_eL40_sf"/>
</dbReference>
<dbReference type="InterPro" id="IPR011332">
    <property type="entry name" value="Ribosomal_zn-bd"/>
</dbReference>